<evidence type="ECO:0000313" key="1">
    <source>
        <dbReference type="EMBL" id="KAJ8675498.1"/>
    </source>
</evidence>
<reference evidence="1" key="1">
    <citation type="submission" date="2023-04" db="EMBL/GenBank/DDBJ databases">
        <title>A chromosome-level genome assembly of the parasitoid wasp Eretmocerus hayati.</title>
        <authorList>
            <person name="Zhong Y."/>
            <person name="Liu S."/>
            <person name="Liu Y."/>
        </authorList>
    </citation>
    <scope>NUCLEOTIDE SEQUENCE</scope>
    <source>
        <strain evidence="1">ZJU_SS_LIU_2023</strain>
    </source>
</reference>
<comment type="caution">
    <text evidence="1">The sequence shown here is derived from an EMBL/GenBank/DDBJ whole genome shotgun (WGS) entry which is preliminary data.</text>
</comment>
<protein>
    <submittedName>
        <fullName evidence="1">Uncharacterized protein</fullName>
    </submittedName>
</protein>
<evidence type="ECO:0000313" key="2">
    <source>
        <dbReference type="Proteomes" id="UP001239111"/>
    </source>
</evidence>
<dbReference type="EMBL" id="CM056742">
    <property type="protein sequence ID" value="KAJ8675498.1"/>
    <property type="molecule type" value="Genomic_DNA"/>
</dbReference>
<organism evidence="1 2">
    <name type="scientific">Eretmocerus hayati</name>
    <dbReference type="NCBI Taxonomy" id="131215"/>
    <lineage>
        <taxon>Eukaryota</taxon>
        <taxon>Metazoa</taxon>
        <taxon>Ecdysozoa</taxon>
        <taxon>Arthropoda</taxon>
        <taxon>Hexapoda</taxon>
        <taxon>Insecta</taxon>
        <taxon>Pterygota</taxon>
        <taxon>Neoptera</taxon>
        <taxon>Endopterygota</taxon>
        <taxon>Hymenoptera</taxon>
        <taxon>Apocrita</taxon>
        <taxon>Proctotrupomorpha</taxon>
        <taxon>Chalcidoidea</taxon>
        <taxon>Aphelinidae</taxon>
        <taxon>Aphelininae</taxon>
        <taxon>Eretmocerus</taxon>
    </lineage>
</organism>
<proteinExistence type="predicted"/>
<sequence>MNLWVSVLIVLVFRISDIESGKLDCEVNPHEVVQPFTIKFYFCSREIEYCELVETESMELNNSSLKSELDTSVKTTILIHGFMRNPEDPWIQKLKSALLDQEPMNIILVDWSAAYEPGLMETLIPSLKPFLYTKAVKSIPRVAKKISDFLQNVSLTIGTPLNQWHKLHFIGHSLGAHTAGRTAKKLKDVVDVARITGLDPARPCFESENIWLKLNRTDAKFVDVIHTNSEPGEKVTFGTFEPIGNIDFYPNGGNNQPGCSEGTGIKKNYVEPTLRQFKPLNYGIASFVNSIHNLWNEPADYTDLIEAM</sequence>
<feature type="non-terminal residue" evidence="1">
    <location>
        <position position="308"/>
    </location>
</feature>
<gene>
    <name evidence="1" type="ORF">QAD02_011284</name>
</gene>
<keyword evidence="2" id="KW-1185">Reference proteome</keyword>
<dbReference type="Proteomes" id="UP001239111">
    <property type="component" value="Chromosome 2"/>
</dbReference>
<accession>A0ACC2NXB3</accession>
<name>A0ACC2NXB3_9HYME</name>